<feature type="transmembrane region" description="Helical" evidence="6">
    <location>
        <begin position="475"/>
        <end position="496"/>
    </location>
</feature>
<keyword evidence="8" id="KW-1185">Reference proteome</keyword>
<dbReference type="InterPro" id="IPR036259">
    <property type="entry name" value="MFS_trans_sf"/>
</dbReference>
<evidence type="ECO:0008006" key="9">
    <source>
        <dbReference type="Google" id="ProtNLM"/>
    </source>
</evidence>
<feature type="transmembrane region" description="Helical" evidence="6">
    <location>
        <begin position="262"/>
        <end position="282"/>
    </location>
</feature>
<dbReference type="InterPro" id="IPR011701">
    <property type="entry name" value="MFS"/>
</dbReference>
<dbReference type="GO" id="GO:0022857">
    <property type="term" value="F:transmembrane transporter activity"/>
    <property type="evidence" value="ECO:0007669"/>
    <property type="project" value="InterPro"/>
</dbReference>
<evidence type="ECO:0000256" key="3">
    <source>
        <dbReference type="ARBA" id="ARBA00022989"/>
    </source>
</evidence>
<dbReference type="Pfam" id="PF07690">
    <property type="entry name" value="MFS_1"/>
    <property type="match status" value="1"/>
</dbReference>
<evidence type="ECO:0000256" key="6">
    <source>
        <dbReference type="SAM" id="Phobius"/>
    </source>
</evidence>
<dbReference type="PANTHER" id="PTHR23507:SF1">
    <property type="entry name" value="FI18259P1-RELATED"/>
    <property type="match status" value="1"/>
</dbReference>
<feature type="compositionally biased region" description="Polar residues" evidence="5">
    <location>
        <begin position="49"/>
        <end position="58"/>
    </location>
</feature>
<feature type="transmembrane region" description="Helical" evidence="6">
    <location>
        <begin position="199"/>
        <end position="218"/>
    </location>
</feature>
<evidence type="ECO:0000256" key="4">
    <source>
        <dbReference type="ARBA" id="ARBA00023136"/>
    </source>
</evidence>
<dbReference type="PANTHER" id="PTHR23507">
    <property type="entry name" value="ZGC:174356"/>
    <property type="match status" value="1"/>
</dbReference>
<feature type="compositionally biased region" description="Basic and acidic residues" evidence="5">
    <location>
        <begin position="1"/>
        <end position="15"/>
    </location>
</feature>
<organism evidence="7 8">
    <name type="scientific">Meganyctiphanes norvegica</name>
    <name type="common">Northern krill</name>
    <name type="synonym">Thysanopoda norvegica</name>
    <dbReference type="NCBI Taxonomy" id="48144"/>
    <lineage>
        <taxon>Eukaryota</taxon>
        <taxon>Metazoa</taxon>
        <taxon>Ecdysozoa</taxon>
        <taxon>Arthropoda</taxon>
        <taxon>Crustacea</taxon>
        <taxon>Multicrustacea</taxon>
        <taxon>Malacostraca</taxon>
        <taxon>Eumalacostraca</taxon>
        <taxon>Eucarida</taxon>
        <taxon>Euphausiacea</taxon>
        <taxon>Euphausiidae</taxon>
        <taxon>Meganyctiphanes</taxon>
    </lineage>
</organism>
<feature type="region of interest" description="Disordered" evidence="5">
    <location>
        <begin position="43"/>
        <end position="64"/>
    </location>
</feature>
<evidence type="ECO:0000256" key="5">
    <source>
        <dbReference type="SAM" id="MobiDB-lite"/>
    </source>
</evidence>
<dbReference type="Proteomes" id="UP001497623">
    <property type="component" value="Unassembled WGS sequence"/>
</dbReference>
<comment type="subcellular location">
    <subcellularLocation>
        <location evidence="1">Membrane</location>
        <topology evidence="1">Multi-pass membrane protein</topology>
    </subcellularLocation>
</comment>
<evidence type="ECO:0000313" key="7">
    <source>
        <dbReference type="EMBL" id="CAL4119966.1"/>
    </source>
</evidence>
<dbReference type="EMBL" id="CAXKWB010017972">
    <property type="protein sequence ID" value="CAL4119966.1"/>
    <property type="molecule type" value="Genomic_DNA"/>
</dbReference>
<sequence length="577" mass="65263">MRGDDDATVTKEQHLMNDNTSEVSNDFNTVTVDDDDLSHIVIKEHDNTNDNTSESSEGCNDDETLAADDDLADLVTQEQQIRNDNTSEICNNDYTLTADDDLVPLVTEEHHYENENTSESPNYCFDMLTKFCSYVTIEPSMFLIALGYSFEGVFVDNLWIDKVCLIQLNYSKEICKNLDSGNYNSQQDNVQRWVKSYSMYSQIIETIPVLFAIILLGAWSDTRGRKLPYIIPQFGYLLKVFSYIINAYFWFLPPWCLLIVEFPYGLCGSMIGMFLAAYAYLADSTGQRSRTSRFSVLAVMFEVAMPIGKYAGVIIYDKFGYIGVFGIGLICNILSIIYSFVFLKNIISHSSGEENNETIDFKKLFSTTKIKNQMSVCFKQRENNERARLLGNVAVILLSLLTFGEDTYLYTRKKFGWNYKDYTLFSIASTPVLLFASLVVLPIMSYRLGFEDNLIGFISSCTAMFSNVIKGTAPYGWVLYIAIGILIFGTSVSTSTRSALTKFVPSNEIGSIYATLAIFETLLPLITEPIETFVYNASLDIFPGMIFLLGAVFYLLISCILVWLLTHFPPERNHINP</sequence>
<dbReference type="Gene3D" id="1.20.1250.20">
    <property type="entry name" value="MFS general substrate transporter like domains"/>
    <property type="match status" value="1"/>
</dbReference>
<feature type="region of interest" description="Disordered" evidence="5">
    <location>
        <begin position="1"/>
        <end position="30"/>
    </location>
</feature>
<accession>A0AAV2R7X4</accession>
<reference evidence="7 8" key="1">
    <citation type="submission" date="2024-05" db="EMBL/GenBank/DDBJ databases">
        <authorList>
            <person name="Wallberg A."/>
        </authorList>
    </citation>
    <scope>NUCLEOTIDE SEQUENCE [LARGE SCALE GENOMIC DNA]</scope>
</reference>
<dbReference type="GO" id="GO:0016020">
    <property type="term" value="C:membrane"/>
    <property type="evidence" value="ECO:0007669"/>
    <property type="project" value="UniProtKB-SubCell"/>
</dbReference>
<gene>
    <name evidence="7" type="ORF">MNOR_LOCUS21905</name>
</gene>
<keyword evidence="2 6" id="KW-0812">Transmembrane</keyword>
<keyword evidence="3 6" id="KW-1133">Transmembrane helix</keyword>
<feature type="transmembrane region" description="Helical" evidence="6">
    <location>
        <begin position="322"/>
        <end position="343"/>
    </location>
</feature>
<feature type="transmembrane region" description="Helical" evidence="6">
    <location>
        <begin position="294"/>
        <end position="316"/>
    </location>
</feature>
<evidence type="ECO:0000256" key="1">
    <source>
        <dbReference type="ARBA" id="ARBA00004141"/>
    </source>
</evidence>
<feature type="transmembrane region" description="Helical" evidence="6">
    <location>
        <begin position="230"/>
        <end position="250"/>
    </location>
</feature>
<evidence type="ECO:0000256" key="2">
    <source>
        <dbReference type="ARBA" id="ARBA00022692"/>
    </source>
</evidence>
<feature type="transmembrane region" description="Helical" evidence="6">
    <location>
        <begin position="422"/>
        <end position="441"/>
    </location>
</feature>
<dbReference type="AlphaFoldDB" id="A0AAV2R7X4"/>
<evidence type="ECO:0000313" key="8">
    <source>
        <dbReference type="Proteomes" id="UP001497623"/>
    </source>
</evidence>
<dbReference type="SUPFAM" id="SSF103473">
    <property type="entry name" value="MFS general substrate transporter"/>
    <property type="match status" value="1"/>
</dbReference>
<feature type="transmembrane region" description="Helical" evidence="6">
    <location>
        <begin position="546"/>
        <end position="565"/>
    </location>
</feature>
<name>A0AAV2R7X4_MEGNR</name>
<comment type="caution">
    <text evidence="7">The sequence shown here is derived from an EMBL/GenBank/DDBJ whole genome shotgun (WGS) entry which is preliminary data.</text>
</comment>
<keyword evidence="4 6" id="KW-0472">Membrane</keyword>
<proteinExistence type="predicted"/>
<protein>
    <recommendedName>
        <fullName evidence="9">Proton-coupled folate transporter</fullName>
    </recommendedName>
</protein>
<feature type="transmembrane region" description="Helical" evidence="6">
    <location>
        <begin position="508"/>
        <end position="526"/>
    </location>
</feature>